<dbReference type="PANTHER" id="PTHR30634">
    <property type="entry name" value="OUTER MEMBRANE LOLAB LIPOPROTEIN INSERTION APPARATUS"/>
    <property type="match status" value="1"/>
</dbReference>
<sequence length="780" mass="86201">MTVQVLGIRHHSPACARLAAHLIETLQPGAVLIEGPSDFNHRIRELLLDHKLPIALYSYSNSGERPAQCWFPFLDYSPEWVALRAAHAGGADVRFIDLPHWQYRTLPDARRRVASVEKDERRSRYAESVAALCRRFACDGDHALWDHLFESLPPDAHGELRERLDFYFHELRGDDPGTEQDQAREASMSQWVAWMRHEADKRNDRRPILVVCGGWHKRPIETTWPTLDGSIQPETFAPSSEHAAGSYLVPHEYRQVDALGGYGAGMQSPLFYQWAWQEGLSSAGQRALKQIASRLRGKRVAVSTADLIALELTLQGLSRLRGHAVPLRADILDAVQSALVKEALDSPAPWVGDHLLTTQDHPLLREALLAITGEGGGRLHADTPLPPLLHDVDRELTSRGVQISRNRQDLVLDRRRDEDTPRSQLLWRLRILGVEGVQLKEIRAPNAARRLPEALRFEEHWSCTQDDRWFPNLIEAAAYGATLESAARARLVERVHEAQGRPATIAAGMLQAIRAGLLDMGEELAAQLAREIPTMHDHAEIAAAAHVLLDVVSAGFWGLDTTGLIGATLLVMADRILWLLDGCQGDRTVHAVGDVDAVRVFDGVLHLDSQAFDKRFCLETLARLAVSSTVPAAIRGAALAVAFVHEGLTPDRAAAREQLLAIARTVPPREALGDFLYGLFSCARGVATENDAIVRAIQAALDSMSVEDFLVALPRLRAAFAWFPPRERGALGALVAGVLGLSQAERHQLLQLKQGADAFIDARRIEGQALTWARELGIVT</sequence>
<name>A0A829Y5Z4_9GAMM</name>
<evidence type="ECO:0000313" key="2">
    <source>
        <dbReference type="Proteomes" id="UP000445000"/>
    </source>
</evidence>
<reference evidence="2" key="1">
    <citation type="submission" date="2020-01" db="EMBL/GenBank/DDBJ databases">
        <title>'Steroidobacter agaridevorans' sp. nov., agar-degrading bacteria isolated from rhizosphere soils.</title>
        <authorList>
            <person name="Ikenaga M."/>
            <person name="Kataoka M."/>
            <person name="Murouchi A."/>
            <person name="Katsuragi S."/>
            <person name="Sakai M."/>
        </authorList>
    </citation>
    <scope>NUCLEOTIDE SEQUENCE [LARGE SCALE GENOMIC DNA]</scope>
    <source>
        <strain evidence="2">YU21-B</strain>
    </source>
</reference>
<evidence type="ECO:0008006" key="3">
    <source>
        <dbReference type="Google" id="ProtNLM"/>
    </source>
</evidence>
<dbReference type="EMBL" id="BLJN01000001">
    <property type="protein sequence ID" value="GFE78637.1"/>
    <property type="molecule type" value="Genomic_DNA"/>
</dbReference>
<dbReference type="Proteomes" id="UP000445000">
    <property type="component" value="Unassembled WGS sequence"/>
</dbReference>
<gene>
    <name evidence="1" type="primary">yehM</name>
    <name evidence="1" type="ORF">GCM10011487_06370</name>
</gene>
<dbReference type="Pfam" id="PF18934">
    <property type="entry name" value="DUF5682"/>
    <property type="match status" value="1"/>
</dbReference>
<protein>
    <recommendedName>
        <fullName evidence="3">4-aminobutyrate aminotransferase</fullName>
    </recommendedName>
</protein>
<accession>A0A829Y5Z4</accession>
<proteinExistence type="predicted"/>
<dbReference type="RefSeq" id="WP_161810510.1">
    <property type="nucleotide sequence ID" value="NZ_BLJN01000001.1"/>
</dbReference>
<dbReference type="PANTHER" id="PTHR30634:SF7">
    <property type="entry name" value="VWA DOMAIN-CONTAINING PROTEIN"/>
    <property type="match status" value="1"/>
</dbReference>
<dbReference type="AlphaFoldDB" id="A0A829Y5Z4"/>
<evidence type="ECO:0000313" key="1">
    <source>
        <dbReference type="EMBL" id="GFE78637.1"/>
    </source>
</evidence>
<dbReference type="InterPro" id="IPR050458">
    <property type="entry name" value="LolB"/>
</dbReference>
<dbReference type="InterPro" id="IPR043737">
    <property type="entry name" value="DUF5682"/>
</dbReference>
<comment type="caution">
    <text evidence="1">The sequence shown here is derived from an EMBL/GenBank/DDBJ whole genome shotgun (WGS) entry which is preliminary data.</text>
</comment>
<organism evidence="1 2">
    <name type="scientific">Steroidobacter agaridevorans</name>
    <dbReference type="NCBI Taxonomy" id="2695856"/>
    <lineage>
        <taxon>Bacteria</taxon>
        <taxon>Pseudomonadati</taxon>
        <taxon>Pseudomonadota</taxon>
        <taxon>Gammaproteobacteria</taxon>
        <taxon>Steroidobacterales</taxon>
        <taxon>Steroidobacteraceae</taxon>
        <taxon>Steroidobacter</taxon>
    </lineage>
</organism>
<keyword evidence="2" id="KW-1185">Reference proteome</keyword>